<keyword evidence="2" id="KW-1185">Reference proteome</keyword>
<dbReference type="AlphaFoldDB" id="A0A1V3J1F2"/>
<organism evidence="1 2">
    <name type="scientific">Rodentibacter genomosp. 1</name>
    <dbReference type="NCBI Taxonomy" id="1908264"/>
    <lineage>
        <taxon>Bacteria</taxon>
        <taxon>Pseudomonadati</taxon>
        <taxon>Pseudomonadota</taxon>
        <taxon>Gammaproteobacteria</taxon>
        <taxon>Pasteurellales</taxon>
        <taxon>Pasteurellaceae</taxon>
        <taxon>Rodentibacter</taxon>
    </lineage>
</organism>
<accession>A0A1V3J1F2</accession>
<gene>
    <name evidence="1" type="ORF">BKK54_10355</name>
</gene>
<dbReference type="Proteomes" id="UP000188481">
    <property type="component" value="Unassembled WGS sequence"/>
</dbReference>
<sequence length="79" mass="8995">MKQSTPHLEMAKELLLNEQNGYPKNLKLVEIKDSLSDFDKERIKQVVLESVAKNTVGYTPVELAESACKAIYLIDSYKH</sequence>
<evidence type="ECO:0000313" key="2">
    <source>
        <dbReference type="Proteomes" id="UP000188481"/>
    </source>
</evidence>
<comment type="caution">
    <text evidence="1">The sequence shown here is derived from an EMBL/GenBank/DDBJ whole genome shotgun (WGS) entry which is preliminary data.</text>
</comment>
<proteinExistence type="predicted"/>
<name>A0A1V3J1F2_9PAST</name>
<evidence type="ECO:0000313" key="1">
    <source>
        <dbReference type="EMBL" id="OOF48721.1"/>
    </source>
</evidence>
<dbReference type="EMBL" id="MLHN01000025">
    <property type="protein sequence ID" value="OOF48721.1"/>
    <property type="molecule type" value="Genomic_DNA"/>
</dbReference>
<reference evidence="1 2" key="1">
    <citation type="submission" date="2016-10" db="EMBL/GenBank/DDBJ databases">
        <title>Rodentibacter gen. nov. and new species.</title>
        <authorList>
            <person name="Christensen H."/>
        </authorList>
    </citation>
    <scope>NUCLEOTIDE SEQUENCE [LARGE SCALE GENOMIC DNA]</scope>
    <source>
        <strain evidence="2">ppn416</strain>
    </source>
</reference>
<protein>
    <submittedName>
        <fullName evidence="1">Uncharacterized protein</fullName>
    </submittedName>
</protein>